<dbReference type="SUPFAM" id="SSF52540">
    <property type="entry name" value="P-loop containing nucleoside triphosphate hydrolases"/>
    <property type="match status" value="1"/>
</dbReference>
<evidence type="ECO:0000313" key="21">
    <source>
        <dbReference type="EMBL" id="CAB4000409.1"/>
    </source>
</evidence>
<evidence type="ECO:0000256" key="14">
    <source>
        <dbReference type="ARBA" id="ARBA00023235"/>
    </source>
</evidence>
<evidence type="ECO:0000256" key="16">
    <source>
        <dbReference type="ARBA" id="ARBA00044969"/>
    </source>
</evidence>
<keyword evidence="7" id="KW-0227">DNA damage</keyword>
<keyword evidence="14" id="KW-0413">Isomerase</keyword>
<dbReference type="CDD" id="cd18788">
    <property type="entry name" value="SF2_C_XPD"/>
    <property type="match status" value="1"/>
</dbReference>
<dbReference type="GO" id="GO:0043139">
    <property type="term" value="F:5'-3' DNA helicase activity"/>
    <property type="evidence" value="ECO:0007669"/>
    <property type="project" value="UniProtKB-EC"/>
</dbReference>
<keyword evidence="12" id="KW-0411">Iron-sulfur</keyword>
<feature type="non-terminal residue" evidence="21">
    <location>
        <position position="1"/>
    </location>
</feature>
<evidence type="ECO:0000256" key="6">
    <source>
        <dbReference type="ARBA" id="ARBA00022741"/>
    </source>
</evidence>
<dbReference type="GO" id="GO:0006289">
    <property type="term" value="P:nucleotide-excision repair"/>
    <property type="evidence" value="ECO:0007669"/>
    <property type="project" value="TreeGrafter"/>
</dbReference>
<dbReference type="GO" id="GO:0016818">
    <property type="term" value="F:hydrolase activity, acting on acid anhydrides, in phosphorus-containing anhydrides"/>
    <property type="evidence" value="ECO:0007669"/>
    <property type="project" value="InterPro"/>
</dbReference>
<dbReference type="OrthoDB" id="19182at2759"/>
<comment type="catalytic activity">
    <reaction evidence="17">
        <text>ATP + H2O = ADP + phosphate + H(+)</text>
        <dbReference type="Rhea" id="RHEA:13065"/>
        <dbReference type="ChEBI" id="CHEBI:15377"/>
        <dbReference type="ChEBI" id="CHEBI:15378"/>
        <dbReference type="ChEBI" id="CHEBI:30616"/>
        <dbReference type="ChEBI" id="CHEBI:43474"/>
        <dbReference type="ChEBI" id="CHEBI:456216"/>
        <dbReference type="EC" id="5.6.2.3"/>
    </reaction>
</comment>
<dbReference type="Pfam" id="PF13307">
    <property type="entry name" value="Helicase_C_2"/>
    <property type="match status" value="1"/>
</dbReference>
<dbReference type="Proteomes" id="UP001152795">
    <property type="component" value="Unassembled WGS sequence"/>
</dbReference>
<evidence type="ECO:0000256" key="9">
    <source>
        <dbReference type="ARBA" id="ARBA00022806"/>
    </source>
</evidence>
<dbReference type="GO" id="GO:0005634">
    <property type="term" value="C:nucleus"/>
    <property type="evidence" value="ECO:0007669"/>
    <property type="project" value="UniProtKB-SubCell"/>
</dbReference>
<name>A0A7D9E2Y5_PARCT</name>
<gene>
    <name evidence="21" type="ORF">PACLA_8A004159</name>
</gene>
<evidence type="ECO:0000256" key="7">
    <source>
        <dbReference type="ARBA" id="ARBA00022763"/>
    </source>
</evidence>
<dbReference type="InterPro" id="IPR006555">
    <property type="entry name" value="ATP-dep_Helicase_C"/>
</dbReference>
<feature type="region of interest" description="Disordered" evidence="19">
    <location>
        <begin position="645"/>
        <end position="696"/>
    </location>
</feature>
<keyword evidence="13" id="KW-0234">DNA repair</keyword>
<dbReference type="EMBL" id="CACRXK020003831">
    <property type="protein sequence ID" value="CAB4000409.1"/>
    <property type="molecule type" value="Genomic_DNA"/>
</dbReference>
<dbReference type="PANTHER" id="PTHR11472:SF47">
    <property type="entry name" value="FANCONI ANEMIA GROUP J PROTEIN"/>
    <property type="match status" value="1"/>
</dbReference>
<evidence type="ECO:0000256" key="19">
    <source>
        <dbReference type="SAM" id="MobiDB-lite"/>
    </source>
</evidence>
<dbReference type="GO" id="GO:1990918">
    <property type="term" value="P:double-strand break repair involved in meiotic recombination"/>
    <property type="evidence" value="ECO:0007669"/>
    <property type="project" value="TreeGrafter"/>
</dbReference>
<keyword evidence="11" id="KW-0408">Iron</keyword>
<evidence type="ECO:0000256" key="18">
    <source>
        <dbReference type="ARBA" id="ARBA00082714"/>
    </source>
</evidence>
<dbReference type="PANTHER" id="PTHR11472">
    <property type="entry name" value="DNA REPAIR DEAD HELICASE RAD3/XP-D SUBFAMILY MEMBER"/>
    <property type="match status" value="1"/>
</dbReference>
<dbReference type="InterPro" id="IPR014013">
    <property type="entry name" value="Helic_SF1/SF2_ATP-bd_DinG/Rad3"/>
</dbReference>
<dbReference type="FunFam" id="3.40.50.300:FF:000731">
    <property type="entry name" value="Fanconi anemia group J protein homolog"/>
    <property type="match status" value="1"/>
</dbReference>
<keyword evidence="9" id="KW-0347">Helicase</keyword>
<dbReference type="EC" id="5.6.2.3" evidence="16"/>
<dbReference type="Pfam" id="PF06733">
    <property type="entry name" value="DEAD_2"/>
    <property type="match status" value="1"/>
</dbReference>
<keyword evidence="6" id="KW-0547">Nucleotide-binding</keyword>
<dbReference type="InterPro" id="IPR006554">
    <property type="entry name" value="Helicase-like_DEXD_c2"/>
</dbReference>
<feature type="compositionally biased region" description="Polar residues" evidence="19">
    <location>
        <begin position="668"/>
        <end position="689"/>
    </location>
</feature>
<dbReference type="GO" id="GO:0051539">
    <property type="term" value="F:4 iron, 4 sulfur cluster binding"/>
    <property type="evidence" value="ECO:0007669"/>
    <property type="project" value="UniProtKB-KW"/>
</dbReference>
<dbReference type="GO" id="GO:0003677">
    <property type="term" value="F:DNA binding"/>
    <property type="evidence" value="ECO:0007669"/>
    <property type="project" value="InterPro"/>
</dbReference>
<dbReference type="NCBIfam" id="TIGR00604">
    <property type="entry name" value="rad3"/>
    <property type="match status" value="1"/>
</dbReference>
<dbReference type="InterPro" id="IPR045028">
    <property type="entry name" value="DinG/Rad3-like"/>
</dbReference>
<accession>A0A7D9E2Y5</accession>
<dbReference type="InterPro" id="IPR010614">
    <property type="entry name" value="RAD3-like_helicase_DEAD"/>
</dbReference>
<feature type="compositionally biased region" description="Polar residues" evidence="19">
    <location>
        <begin position="650"/>
        <end position="660"/>
    </location>
</feature>
<keyword evidence="10" id="KW-0067">ATP-binding</keyword>
<comment type="cofactor">
    <cofactor evidence="1">
        <name>[4Fe-4S] cluster</name>
        <dbReference type="ChEBI" id="CHEBI:49883"/>
    </cofactor>
</comment>
<evidence type="ECO:0000256" key="10">
    <source>
        <dbReference type="ARBA" id="ARBA00022840"/>
    </source>
</evidence>
<comment type="subcellular location">
    <subcellularLocation>
        <location evidence="2">Nucleus</location>
    </subcellularLocation>
</comment>
<comment type="caution">
    <text evidence="21">The sequence shown here is derived from an EMBL/GenBank/DDBJ whole genome shotgun (WGS) entry which is preliminary data.</text>
</comment>
<evidence type="ECO:0000256" key="12">
    <source>
        <dbReference type="ARBA" id="ARBA00023014"/>
    </source>
</evidence>
<evidence type="ECO:0000256" key="13">
    <source>
        <dbReference type="ARBA" id="ARBA00023204"/>
    </source>
</evidence>
<proteinExistence type="inferred from homology"/>
<keyword evidence="4" id="KW-0004">4Fe-4S</keyword>
<reference evidence="21" key="1">
    <citation type="submission" date="2020-04" db="EMBL/GenBank/DDBJ databases">
        <authorList>
            <person name="Alioto T."/>
            <person name="Alioto T."/>
            <person name="Gomez Garrido J."/>
        </authorList>
    </citation>
    <scope>NUCLEOTIDE SEQUENCE</scope>
    <source>
        <strain evidence="21">A484AB</strain>
    </source>
</reference>
<comment type="similarity">
    <text evidence="3">Belongs to the DEAD box helicase family. DEAH subfamily.</text>
</comment>
<keyword evidence="15" id="KW-0539">Nucleus</keyword>
<feature type="compositionally biased region" description="Polar residues" evidence="19">
    <location>
        <begin position="952"/>
        <end position="964"/>
    </location>
</feature>
<dbReference type="Gene3D" id="3.40.50.300">
    <property type="entry name" value="P-loop containing nucleotide triphosphate hydrolases"/>
    <property type="match status" value="2"/>
</dbReference>
<keyword evidence="22" id="KW-1185">Reference proteome</keyword>
<dbReference type="PROSITE" id="PS51193">
    <property type="entry name" value="HELICASE_ATP_BIND_2"/>
    <property type="match status" value="1"/>
</dbReference>
<dbReference type="InterPro" id="IPR013020">
    <property type="entry name" value="Rad3/Chl1-like"/>
</dbReference>
<feature type="region of interest" description="Disordered" evidence="19">
    <location>
        <begin position="938"/>
        <end position="966"/>
    </location>
</feature>
<evidence type="ECO:0000259" key="20">
    <source>
        <dbReference type="PROSITE" id="PS51193"/>
    </source>
</evidence>
<evidence type="ECO:0000256" key="11">
    <source>
        <dbReference type="ARBA" id="ARBA00023004"/>
    </source>
</evidence>
<evidence type="ECO:0000256" key="3">
    <source>
        <dbReference type="ARBA" id="ARBA00008792"/>
    </source>
</evidence>
<evidence type="ECO:0000256" key="4">
    <source>
        <dbReference type="ARBA" id="ARBA00022485"/>
    </source>
</evidence>
<evidence type="ECO:0000256" key="8">
    <source>
        <dbReference type="ARBA" id="ARBA00022801"/>
    </source>
</evidence>
<evidence type="ECO:0000256" key="17">
    <source>
        <dbReference type="ARBA" id="ARBA00048954"/>
    </source>
</evidence>
<keyword evidence="5" id="KW-0479">Metal-binding</keyword>
<dbReference type="SMART" id="SM00491">
    <property type="entry name" value="HELICc2"/>
    <property type="match status" value="1"/>
</dbReference>
<dbReference type="GO" id="GO:0005524">
    <property type="term" value="F:ATP binding"/>
    <property type="evidence" value="ECO:0007669"/>
    <property type="project" value="UniProtKB-KW"/>
</dbReference>
<dbReference type="InterPro" id="IPR027417">
    <property type="entry name" value="P-loop_NTPase"/>
</dbReference>
<keyword evidence="8" id="KW-0378">Hydrolase</keyword>
<evidence type="ECO:0000256" key="15">
    <source>
        <dbReference type="ARBA" id="ARBA00023242"/>
    </source>
</evidence>
<evidence type="ECO:0000256" key="1">
    <source>
        <dbReference type="ARBA" id="ARBA00001966"/>
    </source>
</evidence>
<protein>
    <recommendedName>
        <fullName evidence="16">DNA 5'-3' helicase</fullName>
        <ecNumber evidence="16">5.6.2.3</ecNumber>
    </recommendedName>
    <alternativeName>
        <fullName evidence="18">DNA 5'-3' helicase FANCJ</fullName>
    </alternativeName>
</protein>
<feature type="domain" description="Helicase ATP-binding" evidence="20">
    <location>
        <begin position="1"/>
        <end position="201"/>
    </location>
</feature>
<evidence type="ECO:0000313" key="22">
    <source>
        <dbReference type="Proteomes" id="UP001152795"/>
    </source>
</evidence>
<organism evidence="21 22">
    <name type="scientific">Paramuricea clavata</name>
    <name type="common">Red gorgonian</name>
    <name type="synonym">Violescent sea-whip</name>
    <dbReference type="NCBI Taxonomy" id="317549"/>
    <lineage>
        <taxon>Eukaryota</taxon>
        <taxon>Metazoa</taxon>
        <taxon>Cnidaria</taxon>
        <taxon>Anthozoa</taxon>
        <taxon>Octocorallia</taxon>
        <taxon>Malacalcyonacea</taxon>
        <taxon>Plexauridae</taxon>
        <taxon>Paramuricea</taxon>
    </lineage>
</organism>
<evidence type="ECO:0000256" key="5">
    <source>
        <dbReference type="ARBA" id="ARBA00022723"/>
    </source>
</evidence>
<dbReference type="SMART" id="SM00488">
    <property type="entry name" value="DEXDc2"/>
    <property type="match status" value="1"/>
</dbReference>
<sequence length="1348" mass="149545">PPSPKIYFGTRTHKQITQIVRELNKTEYKTTKMCILASRDHTCIHPQVSKAKNKTEECRKSVENKEGKSCRFHARARYVRNQEDLEDYGITKAWDISELVEIGEKIQGCPYYMTREIVNNADIIFCPYNYLIDPIIREQMDISLANQIVILDEAHNIEDSSRAAASWSVTPNSLDEAMKDLDYFVSKNIHREQHQVLHEVCATIRRWIVAKAENQTGCRDYSKSSKIWEGQELKQALNDDLCFVPAFVRQLTNHFKKVLRPPEPGAKDKRERTNMNAATAALFEGLLMVLYFIMKDDYKHLCDYRVAITKEYALVPAVMPNGFRRKGEFEKKLVYTLNFWCLSPAVVFSEISQESRSVILTSGTLSPMSTFSSELGCKFPIQLEANHVVGSSQVWVSSLAVGPSGSTLNATYRFAETFEFQDEIGEAIHRVCEVVPHGVLCFLPSYSMLDKLMNRWKMTGLWGRLCRVKNTFSEPRRGDKTDFNDLMTDFYDCIKLSEDSDGEYGTSGALFFAVCRGKVSEGLDFADNNARAVITVGIPFSNVKDIQVELKRKYNNQYCSAKGLLNGNEWYEIQAYRALNQALGRCIRHRNDWGAILLIDERFGKSPKYRNGLSKWIRGKVVHHNNFPNLISSLKKFAEARLENPCPNKTMLQTPTATPRRSTDSNETKSNQESPISVNSRSQCTQTPPQKMDIRGVKQEPGLITTPTSNCHQTTSQLVLPVSGSSVSSLQQFQYTPQKPTNQTMSNTHRVSRHNHPQVFETANQISEQTHVTVASTPTTPRLFISANQVSSSTPVVGRGVVPKMLPLTPLNCPQLAGTADSLQRMPNPQQMVNVQHIVIPQTSGNNGVIFNIFGGGQPTTPGAGSVQLGGVGQGIRLNITGQPGAQNIRFNMTTQPRPESTSGGKVGLQGPMSTPGVNAGVQGGGLLSTPGIVRVKQEPQSPPEIPRENKGQTSGVNQGSNGAQGCLQAKGNRILRKPLFSSNESLVPGNKEMNKEMSKDVNGGQNENAGYSDVSTLLKRRNNAPKPLEISGYGLTEPKDGVLTECGDPDSPLLFCTPPTPFESSDDDDTKGGKGVDRVEMGHMGIRSDRKVLEDEGHAGVNRVNLELFGAPVDNMNTTSVRKIPQKDGGEGVLVVKSEPMDTTMDRKVHEGMEMVGVTKNNDGPEGMDGSDGNKDILDILDDAVRTIISNNVTWNVKCKACDSAFYSTVNSTSDDVKPREEEVFTDTMLGNILNSLFSLNTNRRKKTPPSLTTLHVPDVNVLQGCCPAFAYHEGKQNKQDMKLNSIYCEEESRCYISLVCKQCKESRTARGRSIIAVRAVPCGSGENKTKSMIWFNRDKVEMFSPG</sequence>
<dbReference type="GO" id="GO:0046872">
    <property type="term" value="F:metal ion binding"/>
    <property type="evidence" value="ECO:0007669"/>
    <property type="project" value="UniProtKB-KW"/>
</dbReference>
<evidence type="ECO:0000256" key="2">
    <source>
        <dbReference type="ARBA" id="ARBA00004123"/>
    </source>
</evidence>